<feature type="transmembrane region" description="Helical" evidence="1">
    <location>
        <begin position="87"/>
        <end position="105"/>
    </location>
</feature>
<organism evidence="2 3">
    <name type="scientific">Rozella allomycis (strain CSF55)</name>
    <dbReference type="NCBI Taxonomy" id="988480"/>
    <lineage>
        <taxon>Eukaryota</taxon>
        <taxon>Fungi</taxon>
        <taxon>Fungi incertae sedis</taxon>
        <taxon>Cryptomycota</taxon>
        <taxon>Cryptomycota incertae sedis</taxon>
        <taxon>Rozella</taxon>
    </lineage>
</organism>
<dbReference type="Proteomes" id="UP000281549">
    <property type="component" value="Unassembled WGS sequence"/>
</dbReference>
<evidence type="ECO:0000313" key="3">
    <source>
        <dbReference type="Proteomes" id="UP000281549"/>
    </source>
</evidence>
<protein>
    <submittedName>
        <fullName evidence="2">Uncharacterized protein</fullName>
    </submittedName>
</protein>
<keyword evidence="1" id="KW-0812">Transmembrane</keyword>
<feature type="transmembrane region" description="Helical" evidence="1">
    <location>
        <begin position="111"/>
        <end position="141"/>
    </location>
</feature>
<dbReference type="EMBL" id="ML004946">
    <property type="protein sequence ID" value="RKP21550.1"/>
    <property type="molecule type" value="Genomic_DNA"/>
</dbReference>
<proteinExistence type="predicted"/>
<keyword evidence="1" id="KW-1133">Transmembrane helix</keyword>
<sequence>MHQSLFMKPLIVTMEPKYAVHSHIDYIPILVKSSILWSIFTALMSATYHALNWNFLGQLDCMMASSMSVLVMFAIMSVRFPMYDDLITTLAVYTTLLCISLYASFPQKSTILALTIIGLNLIPMAWLLISYNCFSLLLAYFRRYWYVFRT</sequence>
<feature type="transmembrane region" description="Helical" evidence="1">
    <location>
        <begin position="29"/>
        <end position="49"/>
    </location>
</feature>
<accession>A0A4P9YS41</accession>
<reference evidence="3" key="1">
    <citation type="journal article" date="2018" name="Nat. Microbiol.">
        <title>Leveraging single-cell genomics to expand the fungal tree of life.</title>
        <authorList>
            <person name="Ahrendt S.R."/>
            <person name="Quandt C.A."/>
            <person name="Ciobanu D."/>
            <person name="Clum A."/>
            <person name="Salamov A."/>
            <person name="Andreopoulos B."/>
            <person name="Cheng J.F."/>
            <person name="Woyke T."/>
            <person name="Pelin A."/>
            <person name="Henrissat B."/>
            <person name="Reynolds N.K."/>
            <person name="Benny G.L."/>
            <person name="Smith M.E."/>
            <person name="James T.Y."/>
            <person name="Grigoriev I.V."/>
        </authorList>
    </citation>
    <scope>NUCLEOTIDE SEQUENCE [LARGE SCALE GENOMIC DNA]</scope>
    <source>
        <strain evidence="3">CSF55</strain>
    </source>
</reference>
<gene>
    <name evidence="2" type="ORF">ROZALSC1DRAFT_20439</name>
</gene>
<name>A0A4P9YS41_ROZAC</name>
<keyword evidence="1" id="KW-0472">Membrane</keyword>
<dbReference type="AlphaFoldDB" id="A0A4P9YS41"/>
<evidence type="ECO:0000313" key="2">
    <source>
        <dbReference type="EMBL" id="RKP21550.1"/>
    </source>
</evidence>
<evidence type="ECO:0000256" key="1">
    <source>
        <dbReference type="SAM" id="Phobius"/>
    </source>
</evidence>
<feature type="transmembrane region" description="Helical" evidence="1">
    <location>
        <begin position="55"/>
        <end position="75"/>
    </location>
</feature>